<evidence type="ECO:0000259" key="7">
    <source>
        <dbReference type="SMART" id="SM00829"/>
    </source>
</evidence>
<keyword evidence="5" id="KW-0560">Oxidoreductase</keyword>
<evidence type="ECO:0000313" key="8">
    <source>
        <dbReference type="EMBL" id="KAA6409241.1"/>
    </source>
</evidence>
<evidence type="ECO:0000256" key="4">
    <source>
        <dbReference type="ARBA" id="ARBA00022833"/>
    </source>
</evidence>
<dbReference type="PANTHER" id="PTHR42940:SF7">
    <property type="entry name" value="ALCOHOL DEHYDROGENASE-LIKE N-TERMINAL DOMAIN-CONTAINING PROTEIN"/>
    <property type="match status" value="1"/>
</dbReference>
<dbReference type="Gene3D" id="3.40.50.720">
    <property type="entry name" value="NAD(P)-binding Rossmann-like Domain"/>
    <property type="match status" value="1"/>
</dbReference>
<dbReference type="EMBL" id="VXIT01000011">
    <property type="protein sequence ID" value="KAA6409241.1"/>
    <property type="molecule type" value="Genomic_DNA"/>
</dbReference>
<protein>
    <submittedName>
        <fullName evidence="8">Alcohol dehydrogenase</fullName>
    </submittedName>
</protein>
<dbReference type="InterPro" id="IPR020843">
    <property type="entry name" value="ER"/>
</dbReference>
<feature type="domain" description="Enoyl reductase (ER)" evidence="7">
    <location>
        <begin position="17"/>
        <end position="338"/>
    </location>
</feature>
<accession>A0A5M8PIK5</accession>
<evidence type="ECO:0000256" key="6">
    <source>
        <dbReference type="ARBA" id="ARBA00023027"/>
    </source>
</evidence>
<evidence type="ECO:0000256" key="3">
    <source>
        <dbReference type="ARBA" id="ARBA00022723"/>
    </source>
</evidence>
<gene>
    <name evidence="8" type="ORF">FRX48_06794</name>
</gene>
<evidence type="ECO:0000256" key="2">
    <source>
        <dbReference type="ARBA" id="ARBA00008072"/>
    </source>
</evidence>
<dbReference type="Proteomes" id="UP000324767">
    <property type="component" value="Unassembled WGS sequence"/>
</dbReference>
<dbReference type="GO" id="GO:0046872">
    <property type="term" value="F:metal ion binding"/>
    <property type="evidence" value="ECO:0007669"/>
    <property type="project" value="UniProtKB-KW"/>
</dbReference>
<dbReference type="PANTHER" id="PTHR42940">
    <property type="entry name" value="ALCOHOL DEHYDROGENASE 1-RELATED"/>
    <property type="match status" value="1"/>
</dbReference>
<keyword evidence="4" id="KW-0862">Zinc</keyword>
<keyword evidence="6" id="KW-0520">NAD</keyword>
<dbReference type="FunFam" id="3.40.50.720:FF:000039">
    <property type="entry name" value="Alcohol dehydrogenase AdhP"/>
    <property type="match status" value="1"/>
</dbReference>
<dbReference type="SUPFAM" id="SSF50129">
    <property type="entry name" value="GroES-like"/>
    <property type="match status" value="1"/>
</dbReference>
<dbReference type="OrthoDB" id="256333at2759"/>
<dbReference type="SMART" id="SM00829">
    <property type="entry name" value="PKS_ER"/>
    <property type="match status" value="1"/>
</dbReference>
<dbReference type="GO" id="GO:0004022">
    <property type="term" value="F:alcohol dehydrogenase (NAD+) activity"/>
    <property type="evidence" value="ECO:0007669"/>
    <property type="project" value="TreeGrafter"/>
</dbReference>
<comment type="cofactor">
    <cofactor evidence="1">
        <name>Zn(2+)</name>
        <dbReference type="ChEBI" id="CHEBI:29105"/>
    </cofactor>
</comment>
<dbReference type="SUPFAM" id="SSF51735">
    <property type="entry name" value="NAD(P)-binding Rossmann-fold domains"/>
    <property type="match status" value="1"/>
</dbReference>
<dbReference type="InterPro" id="IPR013154">
    <property type="entry name" value="ADH-like_N"/>
</dbReference>
<dbReference type="InterPro" id="IPR036291">
    <property type="entry name" value="NAD(P)-bd_dom_sf"/>
</dbReference>
<dbReference type="Pfam" id="PF08240">
    <property type="entry name" value="ADH_N"/>
    <property type="match status" value="1"/>
</dbReference>
<organism evidence="8 9">
    <name type="scientific">Lasallia pustulata</name>
    <dbReference type="NCBI Taxonomy" id="136370"/>
    <lineage>
        <taxon>Eukaryota</taxon>
        <taxon>Fungi</taxon>
        <taxon>Dikarya</taxon>
        <taxon>Ascomycota</taxon>
        <taxon>Pezizomycotina</taxon>
        <taxon>Lecanoromycetes</taxon>
        <taxon>OSLEUM clade</taxon>
        <taxon>Umbilicariomycetidae</taxon>
        <taxon>Umbilicariales</taxon>
        <taxon>Umbilicariaceae</taxon>
        <taxon>Lasallia</taxon>
    </lineage>
</organism>
<dbReference type="GO" id="GO:0005737">
    <property type="term" value="C:cytoplasm"/>
    <property type="evidence" value="ECO:0007669"/>
    <property type="project" value="TreeGrafter"/>
</dbReference>
<dbReference type="Gene3D" id="3.90.180.10">
    <property type="entry name" value="Medium-chain alcohol dehydrogenases, catalytic domain"/>
    <property type="match status" value="1"/>
</dbReference>
<evidence type="ECO:0000313" key="9">
    <source>
        <dbReference type="Proteomes" id="UP000324767"/>
    </source>
</evidence>
<keyword evidence="3" id="KW-0479">Metal-binding</keyword>
<comment type="similarity">
    <text evidence="2">Belongs to the zinc-containing alcohol dehydrogenase family.</text>
</comment>
<sequence length="341" mass="36004">MAPNLPKSFKAARFMEKDAPLTVEEVDLKQPGEGEVLIKVHAVGVCHSDAMVPTGVFGTPLPRTPGHETIGDVVAVGPGERNWKVGDRVGGGWHGGHDGVCKPCKRGLNQMCVNEKINGLHLDGGYAEYCILNTEAVVRVPSDADPAAYAPLLCAGVTVFNAIRNMNVMTGGTVAIQGLGGLGHLAIQYAARMGYRVIALSSSASKEKFAKDLGASDYVDGSKEDHSEALQKLGGAALIVVTAPDPALVSNLIYGLGVLGKLLILAPVGKVEVDTVAMIGKGLSIHGWPSGQALDSEEAIEFAEIHNINCMVEKFPLNEAPKAYEHMMSGKARFRSVIVME</sequence>
<reference evidence="8 9" key="1">
    <citation type="submission" date="2019-09" db="EMBL/GenBank/DDBJ databases">
        <title>The hologenome of the rock-dwelling lichen Lasallia pustulata.</title>
        <authorList>
            <person name="Greshake Tzovaras B."/>
            <person name="Segers F."/>
            <person name="Bicker A."/>
            <person name="Dal Grande F."/>
            <person name="Otte J."/>
            <person name="Hankeln T."/>
            <person name="Schmitt I."/>
            <person name="Ebersberger I."/>
        </authorList>
    </citation>
    <scope>NUCLEOTIDE SEQUENCE [LARGE SCALE GENOMIC DNA]</scope>
    <source>
        <strain evidence="8">A1-1</strain>
    </source>
</reference>
<name>A0A5M8PIK5_9LECA</name>
<proteinExistence type="inferred from homology"/>
<dbReference type="AlphaFoldDB" id="A0A5M8PIK5"/>
<dbReference type="InterPro" id="IPR011032">
    <property type="entry name" value="GroES-like_sf"/>
</dbReference>
<dbReference type="InterPro" id="IPR013149">
    <property type="entry name" value="ADH-like_C"/>
</dbReference>
<comment type="caution">
    <text evidence="8">The sequence shown here is derived from an EMBL/GenBank/DDBJ whole genome shotgun (WGS) entry which is preliminary data.</text>
</comment>
<dbReference type="Pfam" id="PF00107">
    <property type="entry name" value="ADH_zinc_N"/>
    <property type="match status" value="1"/>
</dbReference>
<evidence type="ECO:0000256" key="1">
    <source>
        <dbReference type="ARBA" id="ARBA00001947"/>
    </source>
</evidence>
<evidence type="ECO:0000256" key="5">
    <source>
        <dbReference type="ARBA" id="ARBA00023002"/>
    </source>
</evidence>